<dbReference type="RefSeq" id="WP_109330775.1">
    <property type="nucleotide sequence ID" value="NZ_CP029354.1"/>
</dbReference>
<reference evidence="2" key="1">
    <citation type="submission" date="2018-05" db="EMBL/GenBank/DDBJ databases">
        <title>Azospirillum thermophila sp. nov., a novel isolated from hot spring.</title>
        <authorList>
            <person name="Zhao Z."/>
        </authorList>
    </citation>
    <scope>NUCLEOTIDE SEQUENCE [LARGE SCALE GENOMIC DNA]</scope>
    <source>
        <strain evidence="2">CFH 70021</strain>
    </source>
</reference>
<keyword evidence="2" id="KW-1185">Reference proteome</keyword>
<organism evidence="1 2">
    <name type="scientific">Azospirillum thermophilum</name>
    <dbReference type="NCBI Taxonomy" id="2202148"/>
    <lineage>
        <taxon>Bacteria</taxon>
        <taxon>Pseudomonadati</taxon>
        <taxon>Pseudomonadota</taxon>
        <taxon>Alphaproteobacteria</taxon>
        <taxon>Rhodospirillales</taxon>
        <taxon>Azospirillaceae</taxon>
        <taxon>Azospirillum</taxon>
    </lineage>
</organism>
<sequence length="133" mass="14554">MEEHVNPWKPIYDMSRGIAARLPFLRQAAEYAGLGRVGTYLAERAVPAQPDRVYLETEILPALAATRPARVLFVGCRRYTRHYGQRFTAVGSAYHTTDIDPAARRWGSGAAMSPATSATSISIIRPAISTSSC</sequence>
<accession>A0A2S2CW05</accession>
<protein>
    <submittedName>
        <fullName evidence="1">Uncharacterized protein</fullName>
    </submittedName>
</protein>
<evidence type="ECO:0000313" key="2">
    <source>
        <dbReference type="Proteomes" id="UP000245629"/>
    </source>
</evidence>
<dbReference type="AlphaFoldDB" id="A0A2S2CW05"/>
<evidence type="ECO:0000313" key="1">
    <source>
        <dbReference type="EMBL" id="AWK88467.1"/>
    </source>
</evidence>
<dbReference type="OrthoDB" id="271996at2"/>
<name>A0A2S2CW05_9PROT</name>
<dbReference type="KEGG" id="azz:DEW08_20600"/>
<dbReference type="Proteomes" id="UP000245629">
    <property type="component" value="Chromosome 3"/>
</dbReference>
<proteinExistence type="predicted"/>
<gene>
    <name evidence="1" type="ORF">DEW08_20600</name>
</gene>
<dbReference type="EMBL" id="CP029354">
    <property type="protein sequence ID" value="AWK88467.1"/>
    <property type="molecule type" value="Genomic_DNA"/>
</dbReference>